<comment type="caution">
    <text evidence="1">The sequence shown here is derived from an EMBL/GenBank/DDBJ whole genome shotgun (WGS) entry which is preliminary data.</text>
</comment>
<proteinExistence type="predicted"/>
<sequence length="357" mass="40866">MVSEYLRNRTAEKNVKFANDTKDYTSTSSTDRDTSRRLTETQKGMRGRDATDFLKNRRSGSDISGTTYSSSSSSSSTSTRVRRDTGTPSTRTRSSYNTSTASRTSTPYSSSSYNTTGPRPILKQSYDSTEPVHPSQLMGGKIPSLGNNVKPERVLRKIHNRKVTPPDLHSASYYLNSQNDRNNTQKAGLWGFLSNTAKSLFFSEPDPVSTPPTYNTGKTMLNNWNEKELNSMATSDYERRKRQEEYESQRRQQKEQERKETLERQRQRSELQRERDECEALLRKKQKLAYDLQNIQDTLDKKREEAGARMVDRNGNWINGIEDRLRADQQAEKYTQTSTINSSVSPVTTTSYKESKT</sequence>
<keyword evidence="2" id="KW-1185">Reference proteome</keyword>
<name>A0ACB5U1P7_AMBMO</name>
<protein>
    <submittedName>
        <fullName evidence="1">Unnamed protein product</fullName>
    </submittedName>
</protein>
<gene>
    <name evidence="1" type="ORF">Amon02_001072700</name>
</gene>
<accession>A0ACB5U1P7</accession>
<evidence type="ECO:0000313" key="1">
    <source>
        <dbReference type="EMBL" id="GME99466.1"/>
    </source>
</evidence>
<reference evidence="1" key="1">
    <citation type="submission" date="2023-04" db="EMBL/GenBank/DDBJ databases">
        <title>Ambrosiozyma monospora NBRC 10751.</title>
        <authorList>
            <person name="Ichikawa N."/>
            <person name="Sato H."/>
            <person name="Tonouchi N."/>
        </authorList>
    </citation>
    <scope>NUCLEOTIDE SEQUENCE</scope>
    <source>
        <strain evidence="1">NBRC 10751</strain>
    </source>
</reference>
<dbReference type="Proteomes" id="UP001165064">
    <property type="component" value="Unassembled WGS sequence"/>
</dbReference>
<evidence type="ECO:0000313" key="2">
    <source>
        <dbReference type="Proteomes" id="UP001165064"/>
    </source>
</evidence>
<dbReference type="EMBL" id="BSXS01011007">
    <property type="protein sequence ID" value="GME99466.1"/>
    <property type="molecule type" value="Genomic_DNA"/>
</dbReference>
<organism evidence="1 2">
    <name type="scientific">Ambrosiozyma monospora</name>
    <name type="common">Yeast</name>
    <name type="synonym">Endomycopsis monosporus</name>
    <dbReference type="NCBI Taxonomy" id="43982"/>
    <lineage>
        <taxon>Eukaryota</taxon>
        <taxon>Fungi</taxon>
        <taxon>Dikarya</taxon>
        <taxon>Ascomycota</taxon>
        <taxon>Saccharomycotina</taxon>
        <taxon>Pichiomycetes</taxon>
        <taxon>Pichiales</taxon>
        <taxon>Pichiaceae</taxon>
        <taxon>Ambrosiozyma</taxon>
    </lineage>
</organism>